<dbReference type="AlphaFoldDB" id="A0AAN9KBB3"/>
<sequence length="90" mass="10121">MDPSTFNVYGASCITCSLVKRHALAGDSHPQNKIRPWHKQDHPSCSWNSSTNSSQEVYLYQQGMANVAFKWDTVSKRNGPIREGAQCMMC</sequence>
<dbReference type="Proteomes" id="UP001367508">
    <property type="component" value="Unassembled WGS sequence"/>
</dbReference>
<evidence type="ECO:0000313" key="2">
    <source>
        <dbReference type="EMBL" id="KAK7312982.1"/>
    </source>
</evidence>
<feature type="region of interest" description="Disordered" evidence="1">
    <location>
        <begin position="30"/>
        <end position="51"/>
    </location>
</feature>
<comment type="caution">
    <text evidence="2">The sequence shown here is derived from an EMBL/GenBank/DDBJ whole genome shotgun (WGS) entry which is preliminary data.</text>
</comment>
<dbReference type="EMBL" id="JAYMYQ010000009">
    <property type="protein sequence ID" value="KAK7312982.1"/>
    <property type="molecule type" value="Genomic_DNA"/>
</dbReference>
<gene>
    <name evidence="2" type="ORF">VNO77_37283</name>
</gene>
<accession>A0AAN9KBB3</accession>
<organism evidence="2 3">
    <name type="scientific">Canavalia gladiata</name>
    <name type="common">Sword bean</name>
    <name type="synonym">Dolichos gladiatus</name>
    <dbReference type="NCBI Taxonomy" id="3824"/>
    <lineage>
        <taxon>Eukaryota</taxon>
        <taxon>Viridiplantae</taxon>
        <taxon>Streptophyta</taxon>
        <taxon>Embryophyta</taxon>
        <taxon>Tracheophyta</taxon>
        <taxon>Spermatophyta</taxon>
        <taxon>Magnoliopsida</taxon>
        <taxon>eudicotyledons</taxon>
        <taxon>Gunneridae</taxon>
        <taxon>Pentapetalae</taxon>
        <taxon>rosids</taxon>
        <taxon>fabids</taxon>
        <taxon>Fabales</taxon>
        <taxon>Fabaceae</taxon>
        <taxon>Papilionoideae</taxon>
        <taxon>50 kb inversion clade</taxon>
        <taxon>NPAAA clade</taxon>
        <taxon>indigoferoid/millettioid clade</taxon>
        <taxon>Phaseoleae</taxon>
        <taxon>Canavalia</taxon>
    </lineage>
</organism>
<keyword evidence="3" id="KW-1185">Reference proteome</keyword>
<evidence type="ECO:0000256" key="1">
    <source>
        <dbReference type="SAM" id="MobiDB-lite"/>
    </source>
</evidence>
<protein>
    <submittedName>
        <fullName evidence="2">Uncharacterized protein</fullName>
    </submittedName>
</protein>
<name>A0AAN9KBB3_CANGL</name>
<reference evidence="2 3" key="1">
    <citation type="submission" date="2024-01" db="EMBL/GenBank/DDBJ databases">
        <title>The genomes of 5 underutilized Papilionoideae crops provide insights into root nodulation and disease resistanc.</title>
        <authorList>
            <person name="Jiang F."/>
        </authorList>
    </citation>
    <scope>NUCLEOTIDE SEQUENCE [LARGE SCALE GENOMIC DNA]</scope>
    <source>
        <strain evidence="2">LVBAO_FW01</strain>
        <tissue evidence="2">Leaves</tissue>
    </source>
</reference>
<proteinExistence type="predicted"/>
<evidence type="ECO:0000313" key="3">
    <source>
        <dbReference type="Proteomes" id="UP001367508"/>
    </source>
</evidence>